<dbReference type="Pfam" id="PF11738">
    <property type="entry name" value="DUF3298"/>
    <property type="match status" value="1"/>
</dbReference>
<keyword evidence="3" id="KW-1185">Reference proteome</keyword>
<dbReference type="OrthoDB" id="351062at2"/>
<gene>
    <name evidence="2" type="ORF">CR532_02395</name>
</gene>
<protein>
    <submittedName>
        <fullName evidence="2">DUF3298 domain-containing protein</fullName>
    </submittedName>
</protein>
<dbReference type="InterPro" id="IPR037126">
    <property type="entry name" value="PdaC/RsiV-like_sf"/>
</dbReference>
<dbReference type="InterPro" id="IPR021729">
    <property type="entry name" value="DUF3298"/>
</dbReference>
<evidence type="ECO:0000313" key="3">
    <source>
        <dbReference type="Proteomes" id="UP000244655"/>
    </source>
</evidence>
<dbReference type="Proteomes" id="UP000244655">
    <property type="component" value="Chromosome"/>
</dbReference>
<evidence type="ECO:0000313" key="2">
    <source>
        <dbReference type="EMBL" id="AWG42832.1"/>
    </source>
</evidence>
<dbReference type="EMBL" id="CP025785">
    <property type="protein sequence ID" value="AWG42832.1"/>
    <property type="molecule type" value="Genomic_DNA"/>
</dbReference>
<feature type="domain" description="DUF3298" evidence="1">
    <location>
        <begin position="145"/>
        <end position="223"/>
    </location>
</feature>
<accession>A0A2S1LX25</accession>
<dbReference type="RefSeq" id="WP_108729232.1">
    <property type="nucleotide sequence ID" value="NZ_CP025785.1"/>
</dbReference>
<reference evidence="2 3" key="1">
    <citation type="submission" date="2018-01" db="EMBL/GenBank/DDBJ databases">
        <title>Genome sequence of Borrelia tachyglossi.</title>
        <authorList>
            <person name="Gofton A.W."/>
        </authorList>
    </citation>
    <scope>NUCLEOTIDE SEQUENCE [LARGE SCALE GENOMIC DNA]</scope>
    <source>
        <strain evidence="2 3">Bc-F10-1268</strain>
    </source>
</reference>
<proteinExistence type="predicted"/>
<organism evidence="2 3">
    <name type="scientific">Candidatus Borreliella tachyglossi</name>
    <dbReference type="NCBI Taxonomy" id="1964448"/>
    <lineage>
        <taxon>Bacteria</taxon>
        <taxon>Pseudomonadati</taxon>
        <taxon>Spirochaetota</taxon>
        <taxon>Spirochaetia</taxon>
        <taxon>Spirochaetales</taxon>
        <taxon>Borreliaceae</taxon>
        <taxon>Borreliella</taxon>
    </lineage>
</organism>
<dbReference type="PROSITE" id="PS51257">
    <property type="entry name" value="PROKAR_LIPOPROTEIN"/>
    <property type="match status" value="1"/>
</dbReference>
<dbReference type="AlphaFoldDB" id="A0A2S1LX25"/>
<dbReference type="Gene3D" id="3.90.640.20">
    <property type="entry name" value="Heat-shock cognate protein, ATPase"/>
    <property type="match status" value="1"/>
</dbReference>
<name>A0A2S1LX25_9SPIR</name>
<sequence>MTTKYPTIIVILLLIISCSKSEKTIKNAEVHIETKIIKETGNYKNNNIFHIDAKIPIVSDLEFGLEELIKKWKINNETDRLEKIKPKGEIHEYFYQSDFEIFTNENLQITSILYEQYTITERDANGLTTYHPINLRGREKIELSDVISQDQLDSLIQVLREQVEKELKNSREFDIQIDTRGKSFEEIFNQYKYYFKNNNVIVFYDPLTIRDHASGKVEFTFPIENTEG</sequence>
<evidence type="ECO:0000259" key="1">
    <source>
        <dbReference type="Pfam" id="PF11738"/>
    </source>
</evidence>